<reference evidence="3" key="1">
    <citation type="journal article" date="2019" name="Int. J. Syst. Evol. Microbiol.">
        <title>The Global Catalogue of Microorganisms (GCM) 10K type strain sequencing project: providing services to taxonomists for standard genome sequencing and annotation.</title>
        <authorList>
            <consortium name="The Broad Institute Genomics Platform"/>
            <consortium name="The Broad Institute Genome Sequencing Center for Infectious Disease"/>
            <person name="Wu L."/>
            <person name="Ma J."/>
        </authorList>
    </citation>
    <scope>NUCLEOTIDE SEQUENCE [LARGE SCALE GENOMIC DNA]</scope>
    <source>
        <strain evidence="3">CGMCC 1.12966</strain>
    </source>
</reference>
<dbReference type="EMBL" id="BNAF01000004">
    <property type="protein sequence ID" value="GHE30395.1"/>
    <property type="molecule type" value="Genomic_DNA"/>
</dbReference>
<feature type="chain" id="PRO_5046023621" evidence="1">
    <location>
        <begin position="25"/>
        <end position="171"/>
    </location>
</feature>
<organism evidence="2 3">
    <name type="scientific">Sphingobacterium griseoflavum</name>
    <dbReference type="NCBI Taxonomy" id="1474952"/>
    <lineage>
        <taxon>Bacteria</taxon>
        <taxon>Pseudomonadati</taxon>
        <taxon>Bacteroidota</taxon>
        <taxon>Sphingobacteriia</taxon>
        <taxon>Sphingobacteriales</taxon>
        <taxon>Sphingobacteriaceae</taxon>
        <taxon>Sphingobacterium</taxon>
    </lineage>
</organism>
<dbReference type="Proteomes" id="UP000620550">
    <property type="component" value="Unassembled WGS sequence"/>
</dbReference>
<keyword evidence="1" id="KW-0732">Signal</keyword>
<gene>
    <name evidence="2" type="ORF">GCM10017764_11640</name>
</gene>
<accession>A0ABQ3HUR5</accession>
<feature type="signal peptide" evidence="1">
    <location>
        <begin position="1"/>
        <end position="24"/>
    </location>
</feature>
<comment type="caution">
    <text evidence="2">The sequence shown here is derived from an EMBL/GenBank/DDBJ whole genome shotgun (WGS) entry which is preliminary data.</text>
</comment>
<evidence type="ECO:0000313" key="3">
    <source>
        <dbReference type="Proteomes" id="UP000620550"/>
    </source>
</evidence>
<evidence type="ECO:0000313" key="2">
    <source>
        <dbReference type="EMBL" id="GHE30395.1"/>
    </source>
</evidence>
<dbReference type="Gene3D" id="2.60.40.2970">
    <property type="match status" value="1"/>
</dbReference>
<proteinExistence type="predicted"/>
<dbReference type="RefSeq" id="WP_189625701.1">
    <property type="nucleotide sequence ID" value="NZ_BNAF01000004.1"/>
</dbReference>
<protein>
    <submittedName>
        <fullName evidence="2">Uncharacterized protein</fullName>
    </submittedName>
</protein>
<name>A0ABQ3HUR5_9SPHI</name>
<keyword evidence="3" id="KW-1185">Reference proteome</keyword>
<evidence type="ECO:0000256" key="1">
    <source>
        <dbReference type="SAM" id="SignalP"/>
    </source>
</evidence>
<sequence>MNTSIYATAALAAALLLNASCQQTGNTKHTTLTSSGSTAPTIDTMLVASLEANATYKLTDSISILFKVYNPTEDTLRFTQYHTPFEGFLSNFLTITHAEGQEVPYMGAMTRRVMPPPADTYRIVAPGKQDSIRFNVSKGYRFEKSGTYTIQYNSGAISGISNGDAIQIELE</sequence>